<dbReference type="RefSeq" id="WP_053237795.1">
    <property type="nucleotide sequence ID" value="NZ_CP011125.1"/>
</dbReference>
<feature type="domain" description="ATP-grasp" evidence="1">
    <location>
        <begin position="132"/>
        <end position="285"/>
    </location>
</feature>
<keyword evidence="3" id="KW-1185">Reference proteome</keyword>
<sequence length="288" mass="32711">MSRLAILFARPRAEQEIEDDFEAEALAAEELGIEAHEIDLDLVVDGDAERACARLPRGRDWLLRSWMLKEDEYESLEEGVDARRGRLITDARSYARATYLPEWYPELEDVTPASRWIEGADLDEAWDAARALGDGPWIVKDHVKSVKEQWLDACFVPEGAERARFDAVCSAMIEARGDRFERGIVVRRFVRLRELGYRMPERAVSDEHRLFFFEGALIAHAPYHDVEVVPLDVGPLRALAKRVDSPFFTIDVARTSDGGWTVIEVNDGGVSWLPAQLDPRALYERIAA</sequence>
<dbReference type="STRING" id="927083.DB32_008020"/>
<protein>
    <submittedName>
        <fullName evidence="2">Putative membrane protein</fullName>
    </submittedName>
</protein>
<dbReference type="InterPro" id="IPR025643">
    <property type="entry name" value="R2K_3"/>
</dbReference>
<gene>
    <name evidence="2" type="ORF">DB32_008020</name>
</gene>
<name>A0A0F6W9L6_9BACT</name>
<dbReference type="KEGG" id="samy:DB32_008020"/>
<dbReference type="Pfam" id="PF14243">
    <property type="entry name" value="R2K_3"/>
    <property type="match status" value="1"/>
</dbReference>
<accession>A0A0F6W9L6</accession>
<dbReference type="OrthoDB" id="5355744at2"/>
<dbReference type="AlphaFoldDB" id="A0A0F6W9L6"/>
<evidence type="ECO:0000313" key="3">
    <source>
        <dbReference type="Proteomes" id="UP000034883"/>
    </source>
</evidence>
<evidence type="ECO:0000259" key="1">
    <source>
        <dbReference type="Pfam" id="PF14243"/>
    </source>
</evidence>
<reference evidence="2 3" key="1">
    <citation type="submission" date="2015-03" db="EMBL/GenBank/DDBJ databases">
        <title>Genome assembly of Sandaracinus amylolyticus DSM 53668.</title>
        <authorList>
            <person name="Sharma G."/>
            <person name="Subramanian S."/>
        </authorList>
    </citation>
    <scope>NUCLEOTIDE SEQUENCE [LARGE SCALE GENOMIC DNA]</scope>
    <source>
        <strain evidence="2 3">DSM 53668</strain>
    </source>
</reference>
<dbReference type="Proteomes" id="UP000034883">
    <property type="component" value="Chromosome"/>
</dbReference>
<evidence type="ECO:0000313" key="2">
    <source>
        <dbReference type="EMBL" id="AKF10871.1"/>
    </source>
</evidence>
<organism evidence="2 3">
    <name type="scientific">Sandaracinus amylolyticus</name>
    <dbReference type="NCBI Taxonomy" id="927083"/>
    <lineage>
        <taxon>Bacteria</taxon>
        <taxon>Pseudomonadati</taxon>
        <taxon>Myxococcota</taxon>
        <taxon>Polyangia</taxon>
        <taxon>Polyangiales</taxon>
        <taxon>Sandaracinaceae</taxon>
        <taxon>Sandaracinus</taxon>
    </lineage>
</organism>
<proteinExistence type="predicted"/>
<dbReference type="EMBL" id="CP011125">
    <property type="protein sequence ID" value="AKF10871.1"/>
    <property type="molecule type" value="Genomic_DNA"/>
</dbReference>